<dbReference type="PANTHER" id="PTHR27000">
    <property type="entry name" value="LEUCINE-RICH REPEAT RECEPTOR-LIKE PROTEIN KINASE FAMILY PROTEIN-RELATED"/>
    <property type="match status" value="1"/>
</dbReference>
<accession>A0A6A2YZ17</accession>
<evidence type="ECO:0000313" key="17">
    <source>
        <dbReference type="EMBL" id="KAE8684152.1"/>
    </source>
</evidence>
<evidence type="ECO:0000256" key="14">
    <source>
        <dbReference type="SAM" id="Phobius"/>
    </source>
</evidence>
<evidence type="ECO:0000256" key="11">
    <source>
        <dbReference type="ARBA" id="ARBA00023170"/>
    </source>
</evidence>
<keyword evidence="5" id="KW-0433">Leucine-rich repeat</keyword>
<dbReference type="Pfam" id="PF13855">
    <property type="entry name" value="LRR_8"/>
    <property type="match status" value="1"/>
</dbReference>
<evidence type="ECO:0000256" key="1">
    <source>
        <dbReference type="ARBA" id="ARBA00004162"/>
    </source>
</evidence>
<protein>
    <submittedName>
        <fullName evidence="17">H/ACA ribonucleoprotein complex subunit 1-like protein 1-like</fullName>
    </submittedName>
</protein>
<comment type="caution">
    <text evidence="17">The sequence shown here is derived from an EMBL/GenBank/DDBJ whole genome shotgun (WGS) entry which is preliminary data.</text>
</comment>
<dbReference type="SUPFAM" id="SSF52058">
    <property type="entry name" value="L domain-like"/>
    <property type="match status" value="2"/>
</dbReference>
<keyword evidence="7" id="KW-0732">Signal</keyword>
<evidence type="ECO:0000256" key="10">
    <source>
        <dbReference type="ARBA" id="ARBA00023136"/>
    </source>
</evidence>
<reference evidence="17" key="1">
    <citation type="submission" date="2019-09" db="EMBL/GenBank/DDBJ databases">
        <title>Draft genome information of white flower Hibiscus syriacus.</title>
        <authorList>
            <person name="Kim Y.-M."/>
        </authorList>
    </citation>
    <scope>NUCLEOTIDE SEQUENCE [LARGE SCALE GENOMIC DNA]</scope>
    <source>
        <strain evidence="17">YM2019G1</strain>
    </source>
</reference>
<gene>
    <name evidence="17" type="ORF">F3Y22_tig00111151pilonHSYRG00139</name>
</gene>
<organism evidence="17 18">
    <name type="scientific">Hibiscus syriacus</name>
    <name type="common">Rose of Sharon</name>
    <dbReference type="NCBI Taxonomy" id="106335"/>
    <lineage>
        <taxon>Eukaryota</taxon>
        <taxon>Viridiplantae</taxon>
        <taxon>Streptophyta</taxon>
        <taxon>Embryophyta</taxon>
        <taxon>Tracheophyta</taxon>
        <taxon>Spermatophyta</taxon>
        <taxon>Magnoliopsida</taxon>
        <taxon>eudicotyledons</taxon>
        <taxon>Gunneridae</taxon>
        <taxon>Pentapetalae</taxon>
        <taxon>rosids</taxon>
        <taxon>malvids</taxon>
        <taxon>Malvales</taxon>
        <taxon>Malvaceae</taxon>
        <taxon>Malvoideae</taxon>
        <taxon>Hibiscus</taxon>
    </lineage>
</organism>
<proteinExistence type="inferred from homology"/>
<keyword evidence="8" id="KW-0677">Repeat</keyword>
<dbReference type="FunFam" id="3.80.10.10:FF:000383">
    <property type="entry name" value="Leucine-rich repeat receptor protein kinase EMS1"/>
    <property type="match status" value="2"/>
</dbReference>
<keyword evidence="11" id="KW-0675">Receptor</keyword>
<evidence type="ECO:0000259" key="15">
    <source>
        <dbReference type="Pfam" id="PF08263"/>
    </source>
</evidence>
<feature type="compositionally biased region" description="Polar residues" evidence="13">
    <location>
        <begin position="158"/>
        <end position="168"/>
    </location>
</feature>
<name>A0A6A2YZ17_HIBSY</name>
<dbReference type="SMART" id="SM00369">
    <property type="entry name" value="LRR_TYP"/>
    <property type="match status" value="10"/>
</dbReference>
<comment type="similarity">
    <text evidence="3">Belongs to the RLP family.</text>
</comment>
<dbReference type="PANTHER" id="PTHR27000:SF803">
    <property type="entry name" value="RECEPTOR-LIKE PROTEIN 45"/>
    <property type="match status" value="1"/>
</dbReference>
<dbReference type="InterPro" id="IPR013210">
    <property type="entry name" value="LRR_N_plant-typ"/>
</dbReference>
<dbReference type="Pfam" id="PF23598">
    <property type="entry name" value="LRR_14"/>
    <property type="match status" value="1"/>
</dbReference>
<dbReference type="Pfam" id="PF00560">
    <property type="entry name" value="LRR_1"/>
    <property type="match status" value="6"/>
</dbReference>
<dbReference type="InterPro" id="IPR032675">
    <property type="entry name" value="LRR_dom_sf"/>
</dbReference>
<dbReference type="InterPro" id="IPR003591">
    <property type="entry name" value="Leu-rich_rpt_typical-subtyp"/>
</dbReference>
<dbReference type="PROSITE" id="PS51450">
    <property type="entry name" value="LRR"/>
    <property type="match status" value="1"/>
</dbReference>
<evidence type="ECO:0000256" key="12">
    <source>
        <dbReference type="ARBA" id="ARBA00023180"/>
    </source>
</evidence>
<evidence type="ECO:0000256" key="5">
    <source>
        <dbReference type="ARBA" id="ARBA00022614"/>
    </source>
</evidence>
<feature type="domain" description="Leucine-rich repeat-containing N-terminal plant-type" evidence="15">
    <location>
        <begin position="360"/>
        <end position="408"/>
    </location>
</feature>
<evidence type="ECO:0000256" key="3">
    <source>
        <dbReference type="ARBA" id="ARBA00009592"/>
    </source>
</evidence>
<dbReference type="InterPro" id="IPR001611">
    <property type="entry name" value="Leu-rich_rpt"/>
</dbReference>
<dbReference type="EMBL" id="VEPZ02001248">
    <property type="protein sequence ID" value="KAE8684152.1"/>
    <property type="molecule type" value="Genomic_DNA"/>
</dbReference>
<feature type="region of interest" description="Disordered" evidence="13">
    <location>
        <begin position="149"/>
        <end position="168"/>
    </location>
</feature>
<keyword evidence="18" id="KW-1185">Reference proteome</keyword>
<evidence type="ECO:0000256" key="6">
    <source>
        <dbReference type="ARBA" id="ARBA00022692"/>
    </source>
</evidence>
<evidence type="ECO:0000256" key="9">
    <source>
        <dbReference type="ARBA" id="ARBA00022989"/>
    </source>
</evidence>
<comment type="subcellular location">
    <subcellularLocation>
        <location evidence="1">Cell membrane</location>
        <topology evidence="1">Single-pass membrane protein</topology>
    </subcellularLocation>
    <subcellularLocation>
        <location evidence="2">Membrane</location>
        <topology evidence="2">Single-pass type I membrane protein</topology>
    </subcellularLocation>
</comment>
<dbReference type="InterPro" id="IPR055414">
    <property type="entry name" value="LRR_R13L4/SHOC2-like"/>
</dbReference>
<keyword evidence="9 14" id="KW-1133">Transmembrane helix</keyword>
<dbReference type="SMART" id="SM00365">
    <property type="entry name" value="LRR_SD22"/>
    <property type="match status" value="6"/>
</dbReference>
<dbReference type="Gene3D" id="3.80.10.10">
    <property type="entry name" value="Ribonuclease Inhibitor"/>
    <property type="match status" value="3"/>
</dbReference>
<evidence type="ECO:0000313" key="18">
    <source>
        <dbReference type="Proteomes" id="UP000436088"/>
    </source>
</evidence>
<dbReference type="GO" id="GO:0005886">
    <property type="term" value="C:plasma membrane"/>
    <property type="evidence" value="ECO:0007669"/>
    <property type="project" value="UniProtKB-SubCell"/>
</dbReference>
<dbReference type="FunFam" id="3.80.10.10:FF:000041">
    <property type="entry name" value="LRR receptor-like serine/threonine-protein kinase ERECTA"/>
    <property type="match status" value="2"/>
</dbReference>
<feature type="domain" description="Disease resistance R13L4/SHOC-2-like LRR" evidence="16">
    <location>
        <begin position="530"/>
        <end position="694"/>
    </location>
</feature>
<keyword evidence="4" id="KW-1003">Cell membrane</keyword>
<sequence length="1061" mass="116907">MKALKSYVRDLDSKEIPVFLAQIVPQIDSIMSTIIKTLASSAGSFPLQQACSKVVPAIARYGIDPTTPADKKRHIIHSLCNPLSESLLGSQESLSSGAALCLKALVESDNWSLLPMTWSPMFICNSPSDLLSNHGSELTDELSGFLHRSPRNGVARSATPSPQRSRSQINVDNLFTTPRRLICSLQDPNELNSGYSEKQYRRFRSPAQKILDPVQPQAAIVISVVLSISPAELDVRGPNVADLVNKKECLEFRNDKAITIEALQGTRAGSKIQISLLKMDMRVRNSMTTDNTRKFTEYREGINGNKGIVQMTNKVLLVAVSQLKEKWAKNPLHRFVTGGQSAHSVFVLSLSFIGSFPCLHEQRDALLEFKDFLVQDSTRDDNSTDLVLGGLETWNSSSECCQWALVECGSSSSSQHVIGLNLSSVFPTLGKTSDVLAPIFWIKTLTSLDVSYNSIQGAIPGIGLRNLSELVHLDMRGNSFNGSIPLQLFNLTNLEFLDLSDNMIEGGLPNDFVGLKSLKQLSLDANFIHGELPEEFGSLAELRKLTVSSNRISGRIPLSILQLAKLEVLILQNNTLSMEIPLGIGNLVNLTTLDLSKNLLSGEIPSSVRKLRKLETLQLENNMLSDGIPAWLFELKELKKLHLGGNRLAWNNSLKIEPMCKLSSLSLRSCSVRGEIPRWISNQTDLIFLDLSENDLEGEFPLWLAAERSLGTIILSDNKLSGSLPPQLFQSRNLSILVLSRNKLLLLDLSNNSFSGSEFPAFGPNSLIAYVDISSNNFSGKVPVDFGLFTSMLSLSQNGFSGPLPENFSNLTMLEHLDLHDNNISGEFPAFFSQLSSLQVLNLRNNSIDGLISNDLSSLSSLRILDLSNNNLNGEIPQSLGNLTGMIDTPDVPVALSDFFNFPVEIHDLIVNWKKSKQGLSIRNRDIYTFLDLSKNQLSGGIPHSLGTISELQELNYLDLSNNELSGKIPEGPQMDRLVDLWIYANNSGLCGVQIQVPCEEDSVPPGLPSMKKQETMFSWVAAAIGYPTGFLCSTAVMYVIGYFNCAPSRRHRGRRTSPRR</sequence>
<evidence type="ECO:0000256" key="13">
    <source>
        <dbReference type="SAM" id="MobiDB-lite"/>
    </source>
</evidence>
<evidence type="ECO:0000256" key="7">
    <source>
        <dbReference type="ARBA" id="ARBA00022729"/>
    </source>
</evidence>
<keyword evidence="12" id="KW-0325">Glycoprotein</keyword>
<evidence type="ECO:0000256" key="4">
    <source>
        <dbReference type="ARBA" id="ARBA00022475"/>
    </source>
</evidence>
<dbReference type="PRINTS" id="PR00019">
    <property type="entry name" value="LEURICHRPT"/>
</dbReference>
<dbReference type="Proteomes" id="UP000436088">
    <property type="component" value="Unassembled WGS sequence"/>
</dbReference>
<keyword evidence="6 14" id="KW-0812">Transmembrane</keyword>
<evidence type="ECO:0000259" key="16">
    <source>
        <dbReference type="Pfam" id="PF23598"/>
    </source>
</evidence>
<dbReference type="Pfam" id="PF08263">
    <property type="entry name" value="LRRNT_2"/>
    <property type="match status" value="1"/>
</dbReference>
<keyword evidence="10 14" id="KW-0472">Membrane</keyword>
<dbReference type="GO" id="GO:1990904">
    <property type="term" value="C:ribonucleoprotein complex"/>
    <property type="evidence" value="ECO:0007669"/>
    <property type="project" value="UniProtKB-KW"/>
</dbReference>
<evidence type="ECO:0000256" key="8">
    <source>
        <dbReference type="ARBA" id="ARBA00022737"/>
    </source>
</evidence>
<feature type="transmembrane region" description="Helical" evidence="14">
    <location>
        <begin position="1017"/>
        <end position="1046"/>
    </location>
</feature>
<dbReference type="AlphaFoldDB" id="A0A6A2YZ17"/>
<evidence type="ECO:0000256" key="2">
    <source>
        <dbReference type="ARBA" id="ARBA00004479"/>
    </source>
</evidence>